<dbReference type="AlphaFoldDB" id="A0AA86VG79"/>
<reference evidence="1" key="1">
    <citation type="submission" date="2023-10" db="EMBL/GenBank/DDBJ databases">
        <authorList>
            <person name="Domelevo Entfellner J.-B."/>
        </authorList>
    </citation>
    <scope>NUCLEOTIDE SEQUENCE</scope>
</reference>
<accession>A0AA86VG79</accession>
<dbReference type="EMBL" id="OY731403">
    <property type="protein sequence ID" value="CAJ1962059.1"/>
    <property type="molecule type" value="Genomic_DNA"/>
</dbReference>
<dbReference type="Gramene" id="rna-AYBTSS11_LOCUS19046">
    <property type="protein sequence ID" value="CAJ1962059.1"/>
    <property type="gene ID" value="gene-AYBTSS11_LOCUS19046"/>
</dbReference>
<sequence length="130" mass="15248">MQSLSIFPSWRRYSIAEDKAIPSLKWKGARAITHFLKGQTRYVFTTRKSCPYLPLGPQVEGKWYHMPLASAIQMLELTHIRGVVECNAYEKEFCEIRALMPDEKSLIKDLLGRKGKEWRKGRQWKKRPPL</sequence>
<name>A0AA86VG79_9FABA</name>
<keyword evidence="2" id="KW-1185">Reference proteome</keyword>
<gene>
    <name evidence="1" type="ORF">AYBTSS11_LOCUS19046</name>
</gene>
<protein>
    <submittedName>
        <fullName evidence="1">Uncharacterized protein</fullName>
    </submittedName>
</protein>
<organism evidence="1 2">
    <name type="scientific">Sphenostylis stenocarpa</name>
    <dbReference type="NCBI Taxonomy" id="92480"/>
    <lineage>
        <taxon>Eukaryota</taxon>
        <taxon>Viridiplantae</taxon>
        <taxon>Streptophyta</taxon>
        <taxon>Embryophyta</taxon>
        <taxon>Tracheophyta</taxon>
        <taxon>Spermatophyta</taxon>
        <taxon>Magnoliopsida</taxon>
        <taxon>eudicotyledons</taxon>
        <taxon>Gunneridae</taxon>
        <taxon>Pentapetalae</taxon>
        <taxon>rosids</taxon>
        <taxon>fabids</taxon>
        <taxon>Fabales</taxon>
        <taxon>Fabaceae</taxon>
        <taxon>Papilionoideae</taxon>
        <taxon>50 kb inversion clade</taxon>
        <taxon>NPAAA clade</taxon>
        <taxon>indigoferoid/millettioid clade</taxon>
        <taxon>Phaseoleae</taxon>
        <taxon>Sphenostylis</taxon>
    </lineage>
</organism>
<evidence type="ECO:0000313" key="1">
    <source>
        <dbReference type="EMBL" id="CAJ1962059.1"/>
    </source>
</evidence>
<evidence type="ECO:0000313" key="2">
    <source>
        <dbReference type="Proteomes" id="UP001189624"/>
    </source>
</evidence>
<proteinExistence type="predicted"/>
<dbReference type="Proteomes" id="UP001189624">
    <property type="component" value="Chromosome 6"/>
</dbReference>